<feature type="region of interest" description="Disordered" evidence="1">
    <location>
        <begin position="141"/>
        <end position="179"/>
    </location>
</feature>
<dbReference type="AlphaFoldDB" id="A0A9P4RB19"/>
<comment type="caution">
    <text evidence="2">The sequence shown here is derived from an EMBL/GenBank/DDBJ whole genome shotgun (WGS) entry which is preliminary data.</text>
</comment>
<sequence>MDVISKVDEATALGLLAVCLSRPLAHKKYRVSILDSEPHHRAQLSAFAYGVPTRQVLVRSTSTTRSALPSPNQRPSRVCAVRARANNRVVHTRVQNPAHTTSALHRTAPHRTASRLCHRLSSCALTYVSQHPSHHIIAPVSPASPRAHPSLPPFPPWRTPAAPSSKTPAQRPQSRKSKHMWLRPGNLQTLTPLYAAELDRSIMQPSGAFVCSLALLLKLRCVASRVSAGVALGDFLSEKEEQGAKGALLYLAYIGE</sequence>
<evidence type="ECO:0000313" key="3">
    <source>
        <dbReference type="Proteomes" id="UP000799444"/>
    </source>
</evidence>
<evidence type="ECO:0000313" key="2">
    <source>
        <dbReference type="EMBL" id="KAF2741470.1"/>
    </source>
</evidence>
<dbReference type="Proteomes" id="UP000799444">
    <property type="component" value="Unassembled WGS sequence"/>
</dbReference>
<gene>
    <name evidence="2" type="ORF">EJ04DRAFT_4621</name>
</gene>
<name>A0A9P4RB19_9PLEO</name>
<evidence type="ECO:0000256" key="1">
    <source>
        <dbReference type="SAM" id="MobiDB-lite"/>
    </source>
</evidence>
<protein>
    <submittedName>
        <fullName evidence="2">Uncharacterized protein</fullName>
    </submittedName>
</protein>
<reference evidence="2" key="1">
    <citation type="journal article" date="2020" name="Stud. Mycol.">
        <title>101 Dothideomycetes genomes: a test case for predicting lifestyles and emergence of pathogens.</title>
        <authorList>
            <person name="Haridas S."/>
            <person name="Albert R."/>
            <person name="Binder M."/>
            <person name="Bloem J."/>
            <person name="Labutti K."/>
            <person name="Salamov A."/>
            <person name="Andreopoulos B."/>
            <person name="Baker S."/>
            <person name="Barry K."/>
            <person name="Bills G."/>
            <person name="Bluhm B."/>
            <person name="Cannon C."/>
            <person name="Castanera R."/>
            <person name="Culley D."/>
            <person name="Daum C."/>
            <person name="Ezra D."/>
            <person name="Gonzalez J."/>
            <person name="Henrissat B."/>
            <person name="Kuo A."/>
            <person name="Liang C."/>
            <person name="Lipzen A."/>
            <person name="Lutzoni F."/>
            <person name="Magnuson J."/>
            <person name="Mondo S."/>
            <person name="Nolan M."/>
            <person name="Ohm R."/>
            <person name="Pangilinan J."/>
            <person name="Park H.-J."/>
            <person name="Ramirez L."/>
            <person name="Alfaro M."/>
            <person name="Sun H."/>
            <person name="Tritt A."/>
            <person name="Yoshinaga Y."/>
            <person name="Zwiers L.-H."/>
            <person name="Turgeon B."/>
            <person name="Goodwin S."/>
            <person name="Spatafora J."/>
            <person name="Crous P."/>
            <person name="Grigoriev I."/>
        </authorList>
    </citation>
    <scope>NUCLEOTIDE SEQUENCE</scope>
    <source>
        <strain evidence="2">CBS 125425</strain>
    </source>
</reference>
<dbReference type="EMBL" id="ML996097">
    <property type="protein sequence ID" value="KAF2741470.1"/>
    <property type="molecule type" value="Genomic_DNA"/>
</dbReference>
<proteinExistence type="predicted"/>
<accession>A0A9P4RB19</accession>
<organism evidence="2 3">
    <name type="scientific">Polyplosphaeria fusca</name>
    <dbReference type="NCBI Taxonomy" id="682080"/>
    <lineage>
        <taxon>Eukaryota</taxon>
        <taxon>Fungi</taxon>
        <taxon>Dikarya</taxon>
        <taxon>Ascomycota</taxon>
        <taxon>Pezizomycotina</taxon>
        <taxon>Dothideomycetes</taxon>
        <taxon>Pleosporomycetidae</taxon>
        <taxon>Pleosporales</taxon>
        <taxon>Tetraplosphaeriaceae</taxon>
        <taxon>Polyplosphaeria</taxon>
    </lineage>
</organism>
<keyword evidence="3" id="KW-1185">Reference proteome</keyword>